<dbReference type="PANTHER" id="PTHR43166">
    <property type="entry name" value="AMINO ACID IMPORT ATP-BINDING PROTEIN"/>
    <property type="match status" value="1"/>
</dbReference>
<dbReference type="PROSITE" id="PS00211">
    <property type="entry name" value="ABC_TRANSPORTER_1"/>
    <property type="match status" value="1"/>
</dbReference>
<dbReference type="PROSITE" id="PS50893">
    <property type="entry name" value="ABC_TRANSPORTER_2"/>
    <property type="match status" value="1"/>
</dbReference>
<evidence type="ECO:0000256" key="7">
    <source>
        <dbReference type="ARBA" id="ARBA00022970"/>
    </source>
</evidence>
<dbReference type="InterPro" id="IPR017871">
    <property type="entry name" value="ABC_transporter-like_CS"/>
</dbReference>
<evidence type="ECO:0000256" key="2">
    <source>
        <dbReference type="ARBA" id="ARBA00022448"/>
    </source>
</evidence>
<dbReference type="InterPro" id="IPR027417">
    <property type="entry name" value="P-loop_NTPase"/>
</dbReference>
<protein>
    <submittedName>
        <fullName evidence="13">D-methionine transport system ATP-binding protein</fullName>
    </submittedName>
</protein>
<evidence type="ECO:0000256" key="6">
    <source>
        <dbReference type="ARBA" id="ARBA00022967"/>
    </source>
</evidence>
<keyword evidence="7" id="KW-0029">Amino-acid transport</keyword>
<feature type="coiled-coil region" evidence="11">
    <location>
        <begin position="313"/>
        <end position="343"/>
    </location>
</feature>
<keyword evidence="4" id="KW-0547">Nucleotide-binding</keyword>
<organism evidence="13 14">
    <name type="scientific">Carnobacterium alterfunditum</name>
    <dbReference type="NCBI Taxonomy" id="28230"/>
    <lineage>
        <taxon>Bacteria</taxon>
        <taxon>Bacillati</taxon>
        <taxon>Bacillota</taxon>
        <taxon>Bacilli</taxon>
        <taxon>Lactobacillales</taxon>
        <taxon>Carnobacteriaceae</taxon>
        <taxon>Carnobacterium</taxon>
    </lineage>
</organism>
<dbReference type="InterPro" id="IPR045865">
    <property type="entry name" value="ACT-like_dom_sf"/>
</dbReference>
<name>A0A1N6FSE9_9LACT</name>
<evidence type="ECO:0000256" key="4">
    <source>
        <dbReference type="ARBA" id="ARBA00022741"/>
    </source>
</evidence>
<evidence type="ECO:0000313" key="14">
    <source>
        <dbReference type="Proteomes" id="UP000184758"/>
    </source>
</evidence>
<dbReference type="InterPro" id="IPR018449">
    <property type="entry name" value="NIL_domain"/>
</dbReference>
<dbReference type="GO" id="GO:0006865">
    <property type="term" value="P:amino acid transport"/>
    <property type="evidence" value="ECO:0007669"/>
    <property type="project" value="UniProtKB-KW"/>
</dbReference>
<evidence type="ECO:0000256" key="10">
    <source>
        <dbReference type="ARBA" id="ARBA00055994"/>
    </source>
</evidence>
<dbReference type="GO" id="GO:0016887">
    <property type="term" value="F:ATP hydrolysis activity"/>
    <property type="evidence" value="ECO:0007669"/>
    <property type="project" value="InterPro"/>
</dbReference>
<dbReference type="CDD" id="cd03258">
    <property type="entry name" value="ABC_MetN_methionine_transporter"/>
    <property type="match status" value="1"/>
</dbReference>
<dbReference type="SMART" id="SM00382">
    <property type="entry name" value="AAA"/>
    <property type="match status" value="1"/>
</dbReference>
<dbReference type="AlphaFoldDB" id="A0A1N6FSE9"/>
<dbReference type="OrthoDB" id="9802264at2"/>
<dbReference type="SMART" id="SM00930">
    <property type="entry name" value="NIL"/>
    <property type="match status" value="1"/>
</dbReference>
<keyword evidence="8" id="KW-0472">Membrane</keyword>
<dbReference type="GO" id="GO:0005886">
    <property type="term" value="C:plasma membrane"/>
    <property type="evidence" value="ECO:0007669"/>
    <property type="project" value="UniProtKB-ARBA"/>
</dbReference>
<dbReference type="PANTHER" id="PTHR43166:SF36">
    <property type="entry name" value="METHIONINE IMPORT ATP-BINDING PROTEIN METN 2"/>
    <property type="match status" value="1"/>
</dbReference>
<sequence length="346" mass="38687">MIELKNIKKVFQTKQGSLTAVKDINISIKDGEIYGIVGYSGAGKSTLVRMFNGLEMPTEGTVAIEGNVISQLQGKSLRKERQKIGMIFQHFNLLWSRTVEENVLFPLELAKIPKEEREAKAKELIGLVGLEGREKAYPSQLSGGQKQRVGIARALANDPTLLLCDEATSALDPQTTDEVLDLLLDINKRLNLTIVLITHEMHVIRKICDRVAVMDDGKIVEEGSVIDVFKKPQQDITKRFIRQDANPDSEDTDMIFEELLAEYPEGKIVHLTFHGHQAKMPIMSKIVREDGVDLSIIQGSIHQTQEGAIGSLYVQLTGENEKIQVAIEELRKLQVEVEVLEHVVET</sequence>
<evidence type="ECO:0000313" key="13">
    <source>
        <dbReference type="EMBL" id="SIN98180.1"/>
    </source>
</evidence>
<evidence type="ECO:0000256" key="5">
    <source>
        <dbReference type="ARBA" id="ARBA00022840"/>
    </source>
</evidence>
<keyword evidence="3" id="KW-1003">Cell membrane</keyword>
<dbReference type="Gene3D" id="3.40.50.300">
    <property type="entry name" value="P-loop containing nucleotide triphosphate hydrolases"/>
    <property type="match status" value="1"/>
</dbReference>
<keyword evidence="2" id="KW-0813">Transport</keyword>
<dbReference type="SUPFAM" id="SSF55021">
    <property type="entry name" value="ACT-like"/>
    <property type="match status" value="1"/>
</dbReference>
<evidence type="ECO:0000256" key="9">
    <source>
        <dbReference type="ARBA" id="ARBA00049360"/>
    </source>
</evidence>
<evidence type="ECO:0000256" key="11">
    <source>
        <dbReference type="SAM" id="Coils"/>
    </source>
</evidence>
<dbReference type="STRING" id="28230.SAMN05878443_0797"/>
<dbReference type="InterPro" id="IPR050086">
    <property type="entry name" value="MetN_ABC_transporter-like"/>
</dbReference>
<dbReference type="InterPro" id="IPR041701">
    <property type="entry name" value="MetN_ABC"/>
</dbReference>
<reference evidence="14" key="1">
    <citation type="submission" date="2016-11" db="EMBL/GenBank/DDBJ databases">
        <authorList>
            <person name="Varghese N."/>
            <person name="Submissions S."/>
        </authorList>
    </citation>
    <scope>NUCLEOTIDE SEQUENCE [LARGE SCALE GENOMIC DNA]</scope>
    <source>
        <strain evidence="14">313</strain>
    </source>
</reference>
<evidence type="ECO:0000256" key="3">
    <source>
        <dbReference type="ARBA" id="ARBA00022475"/>
    </source>
</evidence>
<comment type="function">
    <text evidence="10">Part of the ABC transporter FtsEX involved in cellular division. Has ATPase activity. Essential for cell division and viability.</text>
</comment>
<keyword evidence="11" id="KW-0175">Coiled coil</keyword>
<keyword evidence="6" id="KW-1278">Translocase</keyword>
<proteinExistence type="inferred from homology"/>
<dbReference type="InterPro" id="IPR003439">
    <property type="entry name" value="ABC_transporter-like_ATP-bd"/>
</dbReference>
<evidence type="ECO:0000259" key="12">
    <source>
        <dbReference type="PROSITE" id="PS50893"/>
    </source>
</evidence>
<dbReference type="Proteomes" id="UP000184758">
    <property type="component" value="Unassembled WGS sequence"/>
</dbReference>
<keyword evidence="14" id="KW-1185">Reference proteome</keyword>
<comment type="similarity">
    <text evidence="1">Belongs to the ABC transporter superfamily.</text>
</comment>
<accession>A0A1N6FSE9</accession>
<dbReference type="SUPFAM" id="SSF52540">
    <property type="entry name" value="P-loop containing nucleoside triphosphate hydrolases"/>
    <property type="match status" value="1"/>
</dbReference>
<dbReference type="Gene3D" id="3.30.70.260">
    <property type="match status" value="1"/>
</dbReference>
<evidence type="ECO:0000256" key="1">
    <source>
        <dbReference type="ARBA" id="ARBA00005417"/>
    </source>
</evidence>
<keyword evidence="5 13" id="KW-0067">ATP-binding</keyword>
<dbReference type="InterPro" id="IPR003593">
    <property type="entry name" value="AAA+_ATPase"/>
</dbReference>
<dbReference type="FunFam" id="3.40.50.300:FF:000056">
    <property type="entry name" value="Cell division ATP-binding protein FtsE"/>
    <property type="match status" value="1"/>
</dbReference>
<dbReference type="EMBL" id="FSRN01000001">
    <property type="protein sequence ID" value="SIN98180.1"/>
    <property type="molecule type" value="Genomic_DNA"/>
</dbReference>
<dbReference type="Pfam" id="PF09383">
    <property type="entry name" value="NIL"/>
    <property type="match status" value="1"/>
</dbReference>
<comment type="catalytic activity">
    <reaction evidence="9">
        <text>ATP + H2O = ADP + phosphate + H(+)</text>
        <dbReference type="Rhea" id="RHEA:13065"/>
        <dbReference type="ChEBI" id="CHEBI:15377"/>
        <dbReference type="ChEBI" id="CHEBI:15378"/>
        <dbReference type="ChEBI" id="CHEBI:30616"/>
        <dbReference type="ChEBI" id="CHEBI:43474"/>
        <dbReference type="ChEBI" id="CHEBI:456216"/>
    </reaction>
</comment>
<dbReference type="GO" id="GO:0005524">
    <property type="term" value="F:ATP binding"/>
    <property type="evidence" value="ECO:0007669"/>
    <property type="project" value="UniProtKB-KW"/>
</dbReference>
<dbReference type="Pfam" id="PF00005">
    <property type="entry name" value="ABC_tran"/>
    <property type="match status" value="1"/>
</dbReference>
<dbReference type="eggNOG" id="COG1135">
    <property type="taxonomic scope" value="Bacteria"/>
</dbReference>
<gene>
    <name evidence="13" type="ORF">SAMN05878443_0797</name>
</gene>
<feature type="domain" description="ABC transporter" evidence="12">
    <location>
        <begin position="2"/>
        <end position="241"/>
    </location>
</feature>
<evidence type="ECO:0000256" key="8">
    <source>
        <dbReference type="ARBA" id="ARBA00023136"/>
    </source>
</evidence>
<dbReference type="RefSeq" id="WP_034547565.1">
    <property type="nucleotide sequence ID" value="NZ_FSRN01000001.1"/>
</dbReference>